<dbReference type="PANTHER" id="PTHR30037:SF3">
    <property type="entry name" value="BLR0857 PROTEIN"/>
    <property type="match status" value="1"/>
</dbReference>
<dbReference type="Proteomes" id="UP001208041">
    <property type="component" value="Unassembled WGS sequence"/>
</dbReference>
<name>A0AAE3IVQ7_9RHOB</name>
<dbReference type="InterPro" id="IPR005019">
    <property type="entry name" value="Adenine_glyco"/>
</dbReference>
<accession>A0AAE3IVQ7</accession>
<dbReference type="Gene3D" id="1.10.340.30">
    <property type="entry name" value="Hypothetical protein, domain 2"/>
    <property type="match status" value="1"/>
</dbReference>
<evidence type="ECO:0000313" key="1">
    <source>
        <dbReference type="EMBL" id="MCV6823042.1"/>
    </source>
</evidence>
<comment type="caution">
    <text evidence="1">The sequence shown here is derived from an EMBL/GenBank/DDBJ whole genome shotgun (WGS) entry which is preliminary data.</text>
</comment>
<keyword evidence="1" id="KW-0326">Glycosidase</keyword>
<dbReference type="GO" id="GO:0006284">
    <property type="term" value="P:base-excision repair"/>
    <property type="evidence" value="ECO:0007669"/>
    <property type="project" value="InterPro"/>
</dbReference>
<dbReference type="RefSeq" id="WP_263951873.1">
    <property type="nucleotide sequence ID" value="NZ_JAOYFC010000001.1"/>
</dbReference>
<dbReference type="EMBL" id="JAOYFC010000001">
    <property type="protein sequence ID" value="MCV6823042.1"/>
    <property type="molecule type" value="Genomic_DNA"/>
</dbReference>
<evidence type="ECO:0000313" key="2">
    <source>
        <dbReference type="Proteomes" id="UP001208041"/>
    </source>
</evidence>
<dbReference type="SUPFAM" id="SSF48150">
    <property type="entry name" value="DNA-glycosylase"/>
    <property type="match status" value="1"/>
</dbReference>
<dbReference type="EC" id="3.2.2.20" evidence="1"/>
<dbReference type="AlphaFoldDB" id="A0AAE3IVQ7"/>
<keyword evidence="2" id="KW-1185">Reference proteome</keyword>
<reference evidence="1" key="1">
    <citation type="submission" date="2022-10" db="EMBL/GenBank/DDBJ databases">
        <authorList>
            <person name="Yue Y."/>
        </authorList>
    </citation>
    <scope>NUCLEOTIDE SEQUENCE</scope>
    <source>
        <strain evidence="1">Z654</strain>
    </source>
</reference>
<dbReference type="InterPro" id="IPR011257">
    <property type="entry name" value="DNA_glycosylase"/>
</dbReference>
<organism evidence="1 2">
    <name type="scientific">Halocynthiibacter halioticoli</name>
    <dbReference type="NCBI Taxonomy" id="2986804"/>
    <lineage>
        <taxon>Bacteria</taxon>
        <taxon>Pseudomonadati</taxon>
        <taxon>Pseudomonadota</taxon>
        <taxon>Alphaproteobacteria</taxon>
        <taxon>Rhodobacterales</taxon>
        <taxon>Paracoccaceae</taxon>
        <taxon>Halocynthiibacter</taxon>
    </lineage>
</organism>
<dbReference type="InterPro" id="IPR052891">
    <property type="entry name" value="DNA-3mA_glycosylase"/>
</dbReference>
<proteinExistence type="predicted"/>
<dbReference type="GO" id="GO:0008725">
    <property type="term" value="F:DNA-3-methyladenine glycosylase activity"/>
    <property type="evidence" value="ECO:0007669"/>
    <property type="project" value="UniProtKB-EC"/>
</dbReference>
<keyword evidence="1" id="KW-0378">Hydrolase</keyword>
<sequence length="221" mass="24720">MRSFDEIYEISASRKGGVDALEELLSKPLPQSELLEIPDDRWLSRFSQHVFSAGFNWKVIETKWPGFEEAFHGFDLGRCAFMDDEMFDSLIQDTRIVRHGAKILSVRDNAAFLLELRDEHGSVAQALAGWPKDDYVGLLKMLKKRGTRLGGNTGAYALRFMGVDGFIFSRDVVGRLVAEGVIDKAPTSQKALAQAQNAFNTWAEQSGRSLTEISRVLAFSL</sequence>
<dbReference type="Pfam" id="PF03352">
    <property type="entry name" value="Adenine_glyco"/>
    <property type="match status" value="1"/>
</dbReference>
<dbReference type="PANTHER" id="PTHR30037">
    <property type="entry name" value="DNA-3-METHYLADENINE GLYCOSYLASE 1"/>
    <property type="match status" value="1"/>
</dbReference>
<gene>
    <name evidence="1" type="ORF">OH136_00620</name>
</gene>
<protein>
    <submittedName>
        <fullName evidence="1">DNA-3-methyladenine glycosylase I</fullName>
        <ecNumber evidence="1">3.2.2.20</ecNumber>
    </submittedName>
</protein>